<feature type="domain" description="ABC transporter" evidence="4">
    <location>
        <begin position="6"/>
        <end position="245"/>
    </location>
</feature>
<dbReference type="InterPro" id="IPR003593">
    <property type="entry name" value="AAA+_ATPase"/>
</dbReference>
<evidence type="ECO:0000256" key="3">
    <source>
        <dbReference type="ARBA" id="ARBA00022840"/>
    </source>
</evidence>
<keyword evidence="2" id="KW-0547">Nucleotide-binding</keyword>
<name>A0ABV9CMG2_9ACTN</name>
<evidence type="ECO:0000256" key="1">
    <source>
        <dbReference type="ARBA" id="ARBA00022448"/>
    </source>
</evidence>
<dbReference type="InterPro" id="IPR015854">
    <property type="entry name" value="ABC_transpr_LolD-like"/>
</dbReference>
<dbReference type="SMART" id="SM00382">
    <property type="entry name" value="AAA"/>
    <property type="match status" value="1"/>
</dbReference>
<dbReference type="InterPro" id="IPR017871">
    <property type="entry name" value="ABC_transporter-like_CS"/>
</dbReference>
<comment type="caution">
    <text evidence="5">The sequence shown here is derived from an EMBL/GenBank/DDBJ whole genome shotgun (WGS) entry which is preliminary data.</text>
</comment>
<dbReference type="SUPFAM" id="SSF52540">
    <property type="entry name" value="P-loop containing nucleoside triphosphate hydrolases"/>
    <property type="match status" value="1"/>
</dbReference>
<organism evidence="5 6">
    <name type="scientific">Sphaerisporangium dianthi</name>
    <dbReference type="NCBI Taxonomy" id="1436120"/>
    <lineage>
        <taxon>Bacteria</taxon>
        <taxon>Bacillati</taxon>
        <taxon>Actinomycetota</taxon>
        <taxon>Actinomycetes</taxon>
        <taxon>Streptosporangiales</taxon>
        <taxon>Streptosporangiaceae</taxon>
        <taxon>Sphaerisporangium</taxon>
    </lineage>
</organism>
<evidence type="ECO:0000313" key="5">
    <source>
        <dbReference type="EMBL" id="MFC4534459.1"/>
    </source>
</evidence>
<dbReference type="InterPro" id="IPR003439">
    <property type="entry name" value="ABC_transporter-like_ATP-bd"/>
</dbReference>
<dbReference type="Gene3D" id="3.40.50.300">
    <property type="entry name" value="P-loop containing nucleotide triphosphate hydrolases"/>
    <property type="match status" value="1"/>
</dbReference>
<reference evidence="6" key="1">
    <citation type="journal article" date="2019" name="Int. J. Syst. Evol. Microbiol.">
        <title>The Global Catalogue of Microorganisms (GCM) 10K type strain sequencing project: providing services to taxonomists for standard genome sequencing and annotation.</title>
        <authorList>
            <consortium name="The Broad Institute Genomics Platform"/>
            <consortium name="The Broad Institute Genome Sequencing Center for Infectious Disease"/>
            <person name="Wu L."/>
            <person name="Ma J."/>
        </authorList>
    </citation>
    <scope>NUCLEOTIDE SEQUENCE [LARGE SCALE GENOMIC DNA]</scope>
    <source>
        <strain evidence="6">CGMCC 4.7132</strain>
    </source>
</reference>
<evidence type="ECO:0000313" key="6">
    <source>
        <dbReference type="Proteomes" id="UP001596004"/>
    </source>
</evidence>
<dbReference type="InterPro" id="IPR017911">
    <property type="entry name" value="MacB-like_ATP-bd"/>
</dbReference>
<dbReference type="PROSITE" id="PS00211">
    <property type="entry name" value="ABC_TRANSPORTER_1"/>
    <property type="match status" value="1"/>
</dbReference>
<dbReference type="PANTHER" id="PTHR24220">
    <property type="entry name" value="IMPORT ATP-BINDING PROTEIN"/>
    <property type="match status" value="1"/>
</dbReference>
<dbReference type="Pfam" id="PF00005">
    <property type="entry name" value="ABC_tran"/>
    <property type="match status" value="1"/>
</dbReference>
<dbReference type="GO" id="GO:0005524">
    <property type="term" value="F:ATP binding"/>
    <property type="evidence" value="ECO:0007669"/>
    <property type="project" value="UniProtKB-KW"/>
</dbReference>
<dbReference type="PROSITE" id="PS50893">
    <property type="entry name" value="ABC_TRANSPORTER_2"/>
    <property type="match status" value="1"/>
</dbReference>
<evidence type="ECO:0000259" key="4">
    <source>
        <dbReference type="PROSITE" id="PS50893"/>
    </source>
</evidence>
<dbReference type="CDD" id="cd03255">
    <property type="entry name" value="ABC_MJ0796_LolCDE_FtsE"/>
    <property type="match status" value="1"/>
</dbReference>
<proteinExistence type="predicted"/>
<dbReference type="InterPro" id="IPR027417">
    <property type="entry name" value="P-loop_NTPase"/>
</dbReference>
<accession>A0ABV9CMG2</accession>
<gene>
    <name evidence="5" type="ORF">ACFO60_27190</name>
</gene>
<evidence type="ECO:0000256" key="2">
    <source>
        <dbReference type="ARBA" id="ARBA00022741"/>
    </source>
</evidence>
<keyword evidence="6" id="KW-1185">Reference proteome</keyword>
<dbReference type="RefSeq" id="WP_380845177.1">
    <property type="nucleotide sequence ID" value="NZ_JBHSFP010000022.1"/>
</dbReference>
<keyword evidence="1" id="KW-0813">Transport</keyword>
<sequence>MNTPALHTVGLVKVYQAGGGLPVHAVRGIDLQVARGEFVAIMGPSGSGKSTLVHMLGGLDVRTSGEIWIDGRRADTLNESAWAILRRQKIGFVFQFFNLVDNMTVADNVELPALLAGASPKHARERREYLLGKLKLTDKADSAPGRLSGGEQQRVALARALANQPQVLLADEPTGNLDSSNTRDVLSLLGEVHREGQTIVMVTHEARVAGLADRVVTLMDGQIIDDGVIAPTRRRKTGPGDVVELRG</sequence>
<keyword evidence="3 5" id="KW-0067">ATP-binding</keyword>
<protein>
    <submittedName>
        <fullName evidence="5">ABC transporter ATP-binding protein</fullName>
    </submittedName>
</protein>
<dbReference type="Proteomes" id="UP001596004">
    <property type="component" value="Unassembled WGS sequence"/>
</dbReference>
<dbReference type="EMBL" id="JBHSFP010000022">
    <property type="protein sequence ID" value="MFC4534459.1"/>
    <property type="molecule type" value="Genomic_DNA"/>
</dbReference>